<evidence type="ECO:0000259" key="14">
    <source>
        <dbReference type="Pfam" id="PF00593"/>
    </source>
</evidence>
<dbReference type="PANTHER" id="PTHR30069">
    <property type="entry name" value="TONB-DEPENDENT OUTER MEMBRANE RECEPTOR"/>
    <property type="match status" value="1"/>
</dbReference>
<dbReference type="Pfam" id="PF00593">
    <property type="entry name" value="TonB_dep_Rec_b-barrel"/>
    <property type="match status" value="1"/>
</dbReference>
<feature type="signal peptide" evidence="13">
    <location>
        <begin position="1"/>
        <end position="29"/>
    </location>
</feature>
<keyword evidence="3 11" id="KW-0813">Transport</keyword>
<dbReference type="EMBL" id="CP077365">
    <property type="protein sequence ID" value="QXB47211.1"/>
    <property type="molecule type" value="Genomic_DNA"/>
</dbReference>
<keyword evidence="7 12" id="KW-0798">TonB box</keyword>
<evidence type="ECO:0000256" key="1">
    <source>
        <dbReference type="ARBA" id="ARBA00004571"/>
    </source>
</evidence>
<protein>
    <submittedName>
        <fullName evidence="16">TonB-dependent receptor</fullName>
    </submittedName>
</protein>
<proteinExistence type="inferred from homology"/>
<dbReference type="Pfam" id="PF07715">
    <property type="entry name" value="Plug"/>
    <property type="match status" value="1"/>
</dbReference>
<dbReference type="InterPro" id="IPR037066">
    <property type="entry name" value="Plug_dom_sf"/>
</dbReference>
<dbReference type="CDD" id="cd01347">
    <property type="entry name" value="ligand_gated_channel"/>
    <property type="match status" value="1"/>
</dbReference>
<comment type="similarity">
    <text evidence="2">Belongs to the TonB-dependent receptor family. Hemoglobin/haptoglobin binding protein subfamily.</text>
</comment>
<dbReference type="InterPro" id="IPR000531">
    <property type="entry name" value="Beta-barrel_TonB"/>
</dbReference>
<keyword evidence="10 11" id="KW-0998">Cell outer membrane</keyword>
<evidence type="ECO:0000256" key="2">
    <source>
        <dbReference type="ARBA" id="ARBA00008143"/>
    </source>
</evidence>
<evidence type="ECO:0000256" key="9">
    <source>
        <dbReference type="ARBA" id="ARBA00023170"/>
    </source>
</evidence>
<evidence type="ECO:0000259" key="15">
    <source>
        <dbReference type="Pfam" id="PF07715"/>
    </source>
</evidence>
<gene>
    <name evidence="16" type="ORF">I6L30_04165</name>
</gene>
<evidence type="ECO:0000256" key="3">
    <source>
        <dbReference type="ARBA" id="ARBA00022448"/>
    </source>
</evidence>
<feature type="domain" description="TonB-dependent receptor-like beta-barrel" evidence="14">
    <location>
        <begin position="244"/>
        <end position="686"/>
    </location>
</feature>
<dbReference type="Proteomes" id="UP000683517">
    <property type="component" value="Chromosome"/>
</dbReference>
<keyword evidence="5 11" id="KW-0812">Transmembrane</keyword>
<keyword evidence="17" id="KW-1185">Reference proteome</keyword>
<feature type="domain" description="TonB-dependent receptor plug" evidence="15">
    <location>
        <begin position="60"/>
        <end position="173"/>
    </location>
</feature>
<evidence type="ECO:0000313" key="16">
    <source>
        <dbReference type="EMBL" id="QXB47211.1"/>
    </source>
</evidence>
<evidence type="ECO:0000256" key="5">
    <source>
        <dbReference type="ARBA" id="ARBA00022692"/>
    </source>
</evidence>
<evidence type="ECO:0000256" key="11">
    <source>
        <dbReference type="PROSITE-ProRule" id="PRU01360"/>
    </source>
</evidence>
<evidence type="ECO:0000256" key="8">
    <source>
        <dbReference type="ARBA" id="ARBA00023136"/>
    </source>
</evidence>
<sequence>MNITEQHCLPKALTIAMSLITLGIQQAHAEATTPSITNEKAKSVDQLPTISVMASRGTALKDMDISTTVLTRTQISNAPETSIDQIINKIPGIVVPARPSTQIHPTGQMLNIRGFGTSTNGLTLVLLDGIPVNDPYFRTINWAQIPKDQVERIEVIRGGGATSLWGNMAMGGVINIVTRHPENKTELSVSAGSFDSQSYGISTGYKIDDHWEVGLSYDGSRSDGYKQIPEQYRHPAMTTTQSQTDNVYFKTTYTPTDFSQYFLTLQASQTSEDHSTYALANNQWNTYRASLGGKTDITKDTSLNLLGWYQYTEMETQNASNNGYTLATPNNGTPFVSQKEKAEYDSFGTSMYLQTAWRNLTDLKVGVDYRQIGVKDPLNIYNASGYQGNITAEANHQFAGIFAQGVYRPFVIPLDITLGLRQDYWKASDAKTYGNYRGSDINNALPDQSSNHFNPRIGLKYQVNDMLDLRAAAYKNFSAPGLNQMYRSFVSGTGYTIPNTDLMAQTNKGAEAGFDFKYQDFSLSGTYFNNKVNNYIDYATVKTGCSVANNYCGTGVTSAQTLKQYINAGDAKMQGFELIANWQIFERLSLNAGYTRTKAELVSTTNPASVTPTGQQLGQIPLWNVSAGAAWQATDKLNIALQLRDFPDYWNNTAHTQKNDGALTADVSVNYQANDKLKLYLIAQNIGDTSYYDQGLSYLADGSVNTSGSGTVPSYALPLAVTVGAKYTF</sequence>
<organism evidence="16 17">
    <name type="scientific">Acinetobacter seifertii</name>
    <dbReference type="NCBI Taxonomy" id="1530123"/>
    <lineage>
        <taxon>Bacteria</taxon>
        <taxon>Pseudomonadati</taxon>
        <taxon>Pseudomonadota</taxon>
        <taxon>Gammaproteobacteria</taxon>
        <taxon>Moraxellales</taxon>
        <taxon>Moraxellaceae</taxon>
        <taxon>Acinetobacter</taxon>
        <taxon>Acinetobacter calcoaceticus/baumannii complex</taxon>
    </lineage>
</organism>
<dbReference type="InterPro" id="IPR012910">
    <property type="entry name" value="Plug_dom"/>
</dbReference>
<evidence type="ECO:0000256" key="13">
    <source>
        <dbReference type="SAM" id="SignalP"/>
    </source>
</evidence>
<dbReference type="Gene3D" id="2.40.170.20">
    <property type="entry name" value="TonB-dependent receptor, beta-barrel domain"/>
    <property type="match status" value="1"/>
</dbReference>
<evidence type="ECO:0000256" key="7">
    <source>
        <dbReference type="ARBA" id="ARBA00023077"/>
    </source>
</evidence>
<dbReference type="PROSITE" id="PS52016">
    <property type="entry name" value="TONB_DEPENDENT_REC_3"/>
    <property type="match status" value="1"/>
</dbReference>
<dbReference type="Gene3D" id="2.170.130.10">
    <property type="entry name" value="TonB-dependent receptor, plug domain"/>
    <property type="match status" value="1"/>
</dbReference>
<evidence type="ECO:0000256" key="10">
    <source>
        <dbReference type="ARBA" id="ARBA00023237"/>
    </source>
</evidence>
<dbReference type="InterPro" id="IPR036942">
    <property type="entry name" value="Beta-barrel_TonB_sf"/>
</dbReference>
<evidence type="ECO:0000256" key="4">
    <source>
        <dbReference type="ARBA" id="ARBA00022452"/>
    </source>
</evidence>
<reference evidence="16 17" key="1">
    <citation type="submission" date="2021-06" db="EMBL/GenBank/DDBJ databases">
        <title>FDA dAtabase for Regulatory Grade micrObial Sequences (FDA-ARGOS): Supporting development and validation of Infectious Disease Dx tests.</title>
        <authorList>
            <person name="Sproer C."/>
            <person name="Gronow S."/>
            <person name="Severitt S."/>
            <person name="Schroder I."/>
            <person name="Tallon L."/>
            <person name="Sadzewicz L."/>
            <person name="Zhao X."/>
            <person name="Boylan J."/>
            <person name="Ott S."/>
            <person name="Bowen H."/>
            <person name="Vavikolanu K."/>
            <person name="Mehta A."/>
            <person name="Aluvathingal J."/>
            <person name="Nadendla S."/>
            <person name="Lowell S."/>
            <person name="Myers T."/>
            <person name="Yan Y."/>
        </authorList>
    </citation>
    <scope>NUCLEOTIDE SEQUENCE [LARGE SCALE GENOMIC DNA]</scope>
    <source>
        <strain evidence="16 17">FDAARGOS 1400</strain>
    </source>
</reference>
<dbReference type="InterPro" id="IPR039426">
    <property type="entry name" value="TonB-dep_rcpt-like"/>
</dbReference>
<comment type="subcellular location">
    <subcellularLocation>
        <location evidence="1 11">Cell outer membrane</location>
        <topology evidence="1 11">Multi-pass membrane protein</topology>
    </subcellularLocation>
</comment>
<keyword evidence="4 11" id="KW-1134">Transmembrane beta strand</keyword>
<evidence type="ECO:0000256" key="6">
    <source>
        <dbReference type="ARBA" id="ARBA00022729"/>
    </source>
</evidence>
<name>A0ABX8L681_9GAMM</name>
<keyword evidence="6 13" id="KW-0732">Signal</keyword>
<dbReference type="PANTHER" id="PTHR30069:SF29">
    <property type="entry name" value="HEMOGLOBIN AND HEMOGLOBIN-HAPTOGLOBIN-BINDING PROTEIN 1-RELATED"/>
    <property type="match status" value="1"/>
</dbReference>
<dbReference type="SUPFAM" id="SSF56935">
    <property type="entry name" value="Porins"/>
    <property type="match status" value="1"/>
</dbReference>
<evidence type="ECO:0000256" key="12">
    <source>
        <dbReference type="RuleBase" id="RU003357"/>
    </source>
</evidence>
<evidence type="ECO:0000313" key="17">
    <source>
        <dbReference type="Proteomes" id="UP000683517"/>
    </source>
</evidence>
<feature type="chain" id="PRO_5046838272" evidence="13">
    <location>
        <begin position="30"/>
        <end position="729"/>
    </location>
</feature>
<accession>A0ABX8L681</accession>
<dbReference type="RefSeq" id="WP_174724917.1">
    <property type="nucleotide sequence ID" value="NZ_CP077365.1"/>
</dbReference>
<keyword evidence="9 16" id="KW-0675">Receptor</keyword>
<keyword evidence="8 11" id="KW-0472">Membrane</keyword>